<evidence type="ECO:0000256" key="12">
    <source>
        <dbReference type="RuleBase" id="RU000304"/>
    </source>
</evidence>
<dbReference type="Proteomes" id="UP000272942">
    <property type="component" value="Unassembled WGS sequence"/>
</dbReference>
<dbReference type="SMART" id="SM00220">
    <property type="entry name" value="S_TKc"/>
    <property type="match status" value="1"/>
</dbReference>
<feature type="region of interest" description="Disordered" evidence="13">
    <location>
        <begin position="1"/>
        <end position="71"/>
    </location>
</feature>
<keyword evidence="5" id="KW-0808">Transferase</keyword>
<dbReference type="FunFam" id="1.10.510.10:FF:001222">
    <property type="entry name" value="Serine/threonine-protein kinase ppk25"/>
    <property type="match status" value="1"/>
</dbReference>
<keyword evidence="8 11" id="KW-0067">ATP-binding</keyword>
<dbReference type="InterPro" id="IPR008271">
    <property type="entry name" value="Ser/Thr_kinase_AS"/>
</dbReference>
<evidence type="ECO:0000313" key="15">
    <source>
        <dbReference type="EMBL" id="VDP78604.1"/>
    </source>
</evidence>
<keyword evidence="6 11" id="KW-0547">Nucleotide-binding</keyword>
<keyword evidence="3" id="KW-0963">Cytoplasm</keyword>
<feature type="domain" description="Protein kinase" evidence="14">
    <location>
        <begin position="80"/>
        <end position="331"/>
    </location>
</feature>
<comment type="similarity">
    <text evidence="12">Belongs to the protein kinase superfamily.</text>
</comment>
<evidence type="ECO:0000256" key="4">
    <source>
        <dbReference type="ARBA" id="ARBA00022527"/>
    </source>
</evidence>
<comment type="subcellular location">
    <subcellularLocation>
        <location evidence="1">Cytoplasm</location>
    </subcellularLocation>
</comment>
<sequence>MATTLMSIAAPRSGPKLDNTNSNNTNHNTIRKVAHGDEKVKPDSQGQQSAAPTQRDTIRESASRVHRQKSKNDRALVGRYKLIRTIGTGNFATVKLADHLLTGKAVAIKIIDKTDLSSSSRRKLSREVRLMKGLNHPNIVRLLEIIDTEKIMYMVLEYASGGELYEYLFKKGRMTEAVARQTFRQILSAVQYCHQKQIIHRDLKTENLLLDENFNIKLGDFGFANEFHDGVKLNTFCGSPPYAAPELFLGKEYDGPEVDVWSLGVILFKLVSGALPFDGHTLSKLKERVLRGKYRIPFYMSTECEKLLKKMLVLNPAKRHSLEVSRAKKYMGVT</sequence>
<protein>
    <recommendedName>
        <fullName evidence="2">non-specific serine/threonine protein kinase</fullName>
        <ecNumber evidence="2">2.7.11.1</ecNumber>
    </recommendedName>
</protein>
<reference evidence="15 16" key="2">
    <citation type="submission" date="2018-11" db="EMBL/GenBank/DDBJ databases">
        <authorList>
            <consortium name="Pathogen Informatics"/>
        </authorList>
    </citation>
    <scope>NUCLEOTIDE SEQUENCE [LARGE SCALE GENOMIC DNA]</scope>
    <source>
        <strain evidence="15 16">Egypt</strain>
    </source>
</reference>
<feature type="compositionally biased region" description="Polar residues" evidence="13">
    <location>
        <begin position="44"/>
        <end position="55"/>
    </location>
</feature>
<feature type="binding site" evidence="11">
    <location>
        <position position="109"/>
    </location>
    <ligand>
        <name>ATP</name>
        <dbReference type="ChEBI" id="CHEBI:30616"/>
    </ligand>
</feature>
<dbReference type="PROSITE" id="PS00108">
    <property type="entry name" value="PROTEIN_KINASE_ST"/>
    <property type="match status" value="1"/>
</dbReference>
<dbReference type="GO" id="GO:0050321">
    <property type="term" value="F:tau-protein kinase activity"/>
    <property type="evidence" value="ECO:0007669"/>
    <property type="project" value="TreeGrafter"/>
</dbReference>
<dbReference type="InterPro" id="IPR011009">
    <property type="entry name" value="Kinase-like_dom_sf"/>
</dbReference>
<keyword evidence="7" id="KW-0418">Kinase</keyword>
<accession>A0A183AHU5</accession>
<dbReference type="GO" id="GO:0005524">
    <property type="term" value="F:ATP binding"/>
    <property type="evidence" value="ECO:0007669"/>
    <property type="project" value="UniProtKB-UniRule"/>
</dbReference>
<evidence type="ECO:0000256" key="7">
    <source>
        <dbReference type="ARBA" id="ARBA00022777"/>
    </source>
</evidence>
<evidence type="ECO:0000256" key="2">
    <source>
        <dbReference type="ARBA" id="ARBA00012513"/>
    </source>
</evidence>
<evidence type="ECO:0000256" key="3">
    <source>
        <dbReference type="ARBA" id="ARBA00022490"/>
    </source>
</evidence>
<keyword evidence="4 12" id="KW-0723">Serine/threonine-protein kinase</keyword>
<dbReference type="AlphaFoldDB" id="A0A183AHU5"/>
<evidence type="ECO:0000256" key="9">
    <source>
        <dbReference type="ARBA" id="ARBA00047899"/>
    </source>
</evidence>
<gene>
    <name evidence="15" type="ORF">ECPE_LOCUS6530</name>
</gene>
<dbReference type="PANTHER" id="PTHR24346">
    <property type="entry name" value="MAP/MICROTUBULE AFFINITY-REGULATING KINASE"/>
    <property type="match status" value="1"/>
</dbReference>
<dbReference type="OrthoDB" id="504170at2759"/>
<comment type="catalytic activity">
    <reaction evidence="10">
        <text>L-seryl-[protein] + ATP = O-phospho-L-seryl-[protein] + ADP + H(+)</text>
        <dbReference type="Rhea" id="RHEA:17989"/>
        <dbReference type="Rhea" id="RHEA-COMP:9863"/>
        <dbReference type="Rhea" id="RHEA-COMP:11604"/>
        <dbReference type="ChEBI" id="CHEBI:15378"/>
        <dbReference type="ChEBI" id="CHEBI:29999"/>
        <dbReference type="ChEBI" id="CHEBI:30616"/>
        <dbReference type="ChEBI" id="CHEBI:83421"/>
        <dbReference type="ChEBI" id="CHEBI:456216"/>
        <dbReference type="EC" id="2.7.11.1"/>
    </reaction>
</comment>
<dbReference type="InterPro" id="IPR000719">
    <property type="entry name" value="Prot_kinase_dom"/>
</dbReference>
<dbReference type="PROSITE" id="PS50011">
    <property type="entry name" value="PROTEIN_KINASE_DOM"/>
    <property type="match status" value="1"/>
</dbReference>
<evidence type="ECO:0000259" key="14">
    <source>
        <dbReference type="PROSITE" id="PS50011"/>
    </source>
</evidence>
<dbReference type="GO" id="GO:0000226">
    <property type="term" value="P:microtubule cytoskeleton organization"/>
    <property type="evidence" value="ECO:0007669"/>
    <property type="project" value="TreeGrafter"/>
</dbReference>
<dbReference type="EC" id="2.7.11.1" evidence="2"/>
<dbReference type="WBParaSite" id="ECPE_0000654301-mRNA-1">
    <property type="protein sequence ID" value="ECPE_0000654301-mRNA-1"/>
    <property type="gene ID" value="ECPE_0000654301"/>
</dbReference>
<comment type="catalytic activity">
    <reaction evidence="9">
        <text>L-threonyl-[protein] + ATP = O-phospho-L-threonyl-[protein] + ADP + H(+)</text>
        <dbReference type="Rhea" id="RHEA:46608"/>
        <dbReference type="Rhea" id="RHEA-COMP:11060"/>
        <dbReference type="Rhea" id="RHEA-COMP:11605"/>
        <dbReference type="ChEBI" id="CHEBI:15378"/>
        <dbReference type="ChEBI" id="CHEBI:30013"/>
        <dbReference type="ChEBI" id="CHEBI:30616"/>
        <dbReference type="ChEBI" id="CHEBI:61977"/>
        <dbReference type="ChEBI" id="CHEBI:456216"/>
        <dbReference type="EC" id="2.7.11.1"/>
    </reaction>
</comment>
<keyword evidence="16" id="KW-1185">Reference proteome</keyword>
<evidence type="ECO:0000256" key="6">
    <source>
        <dbReference type="ARBA" id="ARBA00022741"/>
    </source>
</evidence>
<dbReference type="GO" id="GO:0035556">
    <property type="term" value="P:intracellular signal transduction"/>
    <property type="evidence" value="ECO:0007669"/>
    <property type="project" value="TreeGrafter"/>
</dbReference>
<dbReference type="EMBL" id="UZAN01043542">
    <property type="protein sequence ID" value="VDP78604.1"/>
    <property type="molecule type" value="Genomic_DNA"/>
</dbReference>
<evidence type="ECO:0000256" key="1">
    <source>
        <dbReference type="ARBA" id="ARBA00004496"/>
    </source>
</evidence>
<reference evidence="17" key="1">
    <citation type="submission" date="2016-06" db="UniProtKB">
        <authorList>
            <consortium name="WormBaseParasite"/>
        </authorList>
    </citation>
    <scope>IDENTIFICATION</scope>
</reference>
<dbReference type="FunFam" id="3.30.200.20:FF:000003">
    <property type="entry name" value="Non-specific serine/threonine protein kinase"/>
    <property type="match status" value="1"/>
</dbReference>
<evidence type="ECO:0000256" key="10">
    <source>
        <dbReference type="ARBA" id="ARBA00048679"/>
    </source>
</evidence>
<dbReference type="PANTHER" id="PTHR24346:SF82">
    <property type="entry name" value="KP78A-RELATED"/>
    <property type="match status" value="1"/>
</dbReference>
<evidence type="ECO:0000256" key="11">
    <source>
        <dbReference type="PROSITE-ProRule" id="PRU10141"/>
    </source>
</evidence>
<dbReference type="Pfam" id="PF00069">
    <property type="entry name" value="Pkinase"/>
    <property type="match status" value="1"/>
</dbReference>
<organism evidence="17">
    <name type="scientific">Echinostoma caproni</name>
    <dbReference type="NCBI Taxonomy" id="27848"/>
    <lineage>
        <taxon>Eukaryota</taxon>
        <taxon>Metazoa</taxon>
        <taxon>Spiralia</taxon>
        <taxon>Lophotrochozoa</taxon>
        <taxon>Platyhelminthes</taxon>
        <taxon>Trematoda</taxon>
        <taxon>Digenea</taxon>
        <taxon>Plagiorchiida</taxon>
        <taxon>Echinostomata</taxon>
        <taxon>Echinostomatoidea</taxon>
        <taxon>Echinostomatidae</taxon>
        <taxon>Echinostoma</taxon>
    </lineage>
</organism>
<feature type="compositionally biased region" description="Low complexity" evidence="13">
    <location>
        <begin position="19"/>
        <end position="28"/>
    </location>
</feature>
<evidence type="ECO:0000256" key="13">
    <source>
        <dbReference type="SAM" id="MobiDB-lite"/>
    </source>
</evidence>
<evidence type="ECO:0000256" key="5">
    <source>
        <dbReference type="ARBA" id="ARBA00022679"/>
    </source>
</evidence>
<dbReference type="SUPFAM" id="SSF56112">
    <property type="entry name" value="Protein kinase-like (PK-like)"/>
    <property type="match status" value="1"/>
</dbReference>
<dbReference type="InterPro" id="IPR017441">
    <property type="entry name" value="Protein_kinase_ATP_BS"/>
</dbReference>
<proteinExistence type="inferred from homology"/>
<evidence type="ECO:0000313" key="16">
    <source>
        <dbReference type="Proteomes" id="UP000272942"/>
    </source>
</evidence>
<evidence type="ECO:0000256" key="8">
    <source>
        <dbReference type="ARBA" id="ARBA00022840"/>
    </source>
</evidence>
<dbReference type="GO" id="GO:0005737">
    <property type="term" value="C:cytoplasm"/>
    <property type="evidence" value="ECO:0007669"/>
    <property type="project" value="UniProtKB-SubCell"/>
</dbReference>
<dbReference type="PROSITE" id="PS00107">
    <property type="entry name" value="PROTEIN_KINASE_ATP"/>
    <property type="match status" value="1"/>
</dbReference>
<dbReference type="Gene3D" id="1.10.510.10">
    <property type="entry name" value="Transferase(Phosphotransferase) domain 1"/>
    <property type="match status" value="1"/>
</dbReference>
<evidence type="ECO:0000313" key="17">
    <source>
        <dbReference type="WBParaSite" id="ECPE_0000654301-mRNA-1"/>
    </source>
</evidence>
<name>A0A183AHU5_9TREM</name>